<evidence type="ECO:0000256" key="1">
    <source>
        <dbReference type="SAM" id="MobiDB-lite"/>
    </source>
</evidence>
<reference evidence="2" key="1">
    <citation type="submission" date="2014-11" db="EMBL/GenBank/DDBJ databases">
        <authorList>
            <person name="Amaro Gonzalez C."/>
        </authorList>
    </citation>
    <scope>NUCLEOTIDE SEQUENCE</scope>
</reference>
<sequence length="36" mass="4082">MLQRERDKQMGGGRQNEDALNHVTGSGENAKWPTRL</sequence>
<organism evidence="2">
    <name type="scientific">Anguilla anguilla</name>
    <name type="common">European freshwater eel</name>
    <name type="synonym">Muraena anguilla</name>
    <dbReference type="NCBI Taxonomy" id="7936"/>
    <lineage>
        <taxon>Eukaryota</taxon>
        <taxon>Metazoa</taxon>
        <taxon>Chordata</taxon>
        <taxon>Craniata</taxon>
        <taxon>Vertebrata</taxon>
        <taxon>Euteleostomi</taxon>
        <taxon>Actinopterygii</taxon>
        <taxon>Neopterygii</taxon>
        <taxon>Teleostei</taxon>
        <taxon>Anguilliformes</taxon>
        <taxon>Anguillidae</taxon>
        <taxon>Anguilla</taxon>
    </lineage>
</organism>
<feature type="region of interest" description="Disordered" evidence="1">
    <location>
        <begin position="1"/>
        <end position="36"/>
    </location>
</feature>
<reference evidence="2" key="2">
    <citation type="journal article" date="2015" name="Fish Shellfish Immunol.">
        <title>Early steps in the European eel (Anguilla anguilla)-Vibrio vulnificus interaction in the gills: Role of the RtxA13 toxin.</title>
        <authorList>
            <person name="Callol A."/>
            <person name="Pajuelo D."/>
            <person name="Ebbesson L."/>
            <person name="Teles M."/>
            <person name="MacKenzie S."/>
            <person name="Amaro C."/>
        </authorList>
    </citation>
    <scope>NUCLEOTIDE SEQUENCE</scope>
</reference>
<accession>A0A0E9PCZ7</accession>
<evidence type="ECO:0000313" key="2">
    <source>
        <dbReference type="EMBL" id="JAH02162.1"/>
    </source>
</evidence>
<dbReference type="EMBL" id="GBXM01106415">
    <property type="protein sequence ID" value="JAH02162.1"/>
    <property type="molecule type" value="Transcribed_RNA"/>
</dbReference>
<name>A0A0E9PCZ7_ANGAN</name>
<feature type="compositionally biased region" description="Basic and acidic residues" evidence="1">
    <location>
        <begin position="1"/>
        <end position="20"/>
    </location>
</feature>
<dbReference type="AlphaFoldDB" id="A0A0E9PCZ7"/>
<protein>
    <submittedName>
        <fullName evidence="2">Uncharacterized protein</fullName>
    </submittedName>
</protein>
<proteinExistence type="predicted"/>